<dbReference type="Proteomes" id="UP000189545">
    <property type="component" value="Chromosome"/>
</dbReference>
<reference evidence="1 2" key="1">
    <citation type="submission" date="2016-03" db="EMBL/GenBank/DDBJ databases">
        <title>Complete genome sequence of Shewanella psychrophila WP2, a deep sea bacterium isolated from west Pacific sediment.</title>
        <authorList>
            <person name="Xu G."/>
            <person name="Jian H."/>
        </authorList>
    </citation>
    <scope>NUCLEOTIDE SEQUENCE [LARGE SCALE GENOMIC DNA]</scope>
    <source>
        <strain evidence="1 2">WP2</strain>
    </source>
</reference>
<protein>
    <submittedName>
        <fullName evidence="1">Uncharacterized protein</fullName>
    </submittedName>
</protein>
<dbReference type="STRING" id="225848.Sps_04079"/>
<evidence type="ECO:0000313" key="2">
    <source>
        <dbReference type="Proteomes" id="UP000189545"/>
    </source>
</evidence>
<dbReference type="RefSeq" id="WP_237157893.1">
    <property type="nucleotide sequence ID" value="NZ_CP014782.1"/>
</dbReference>
<dbReference type="AlphaFoldDB" id="A0A1S6HUN0"/>
<accession>A0A1S6HUN0</accession>
<dbReference type="KEGG" id="spsw:Sps_04079"/>
<gene>
    <name evidence="1" type="ORF">Sps_04079</name>
</gene>
<evidence type="ECO:0000313" key="1">
    <source>
        <dbReference type="EMBL" id="AQS39194.1"/>
    </source>
</evidence>
<dbReference type="EMBL" id="CP014782">
    <property type="protein sequence ID" value="AQS39194.1"/>
    <property type="molecule type" value="Genomic_DNA"/>
</dbReference>
<keyword evidence="2" id="KW-1185">Reference proteome</keyword>
<sequence>MDFSTDEVDFFKKLFSERPSEPEPVKRHTITVKTQIPAGLAAILNQSSLTLLAEGVGYKLWIPLHLELDEFGEFKPNLGTPEVIDINGCDRSWRVKTPLDVSLWD</sequence>
<proteinExistence type="predicted"/>
<organism evidence="1 2">
    <name type="scientific">Shewanella psychrophila</name>
    <dbReference type="NCBI Taxonomy" id="225848"/>
    <lineage>
        <taxon>Bacteria</taxon>
        <taxon>Pseudomonadati</taxon>
        <taxon>Pseudomonadota</taxon>
        <taxon>Gammaproteobacteria</taxon>
        <taxon>Alteromonadales</taxon>
        <taxon>Shewanellaceae</taxon>
        <taxon>Shewanella</taxon>
    </lineage>
</organism>
<name>A0A1S6HUN0_9GAMM</name>